<evidence type="ECO:0000259" key="6">
    <source>
        <dbReference type="SMART" id="SM00237"/>
    </source>
</evidence>
<keyword evidence="3" id="KW-0106">Calcium</keyword>
<feature type="region of interest" description="Disordered" evidence="5">
    <location>
        <begin position="95"/>
        <end position="117"/>
    </location>
</feature>
<dbReference type="Proteomes" id="UP000288178">
    <property type="component" value="Unassembled WGS sequence"/>
</dbReference>
<evidence type="ECO:0000313" key="7">
    <source>
        <dbReference type="EMBL" id="RVT52057.1"/>
    </source>
</evidence>
<dbReference type="EMBL" id="SACT01000002">
    <property type="protein sequence ID" value="RVT52057.1"/>
    <property type="molecule type" value="Genomic_DNA"/>
</dbReference>
<reference evidence="7 8" key="1">
    <citation type="submission" date="2019-01" db="EMBL/GenBank/DDBJ databases">
        <authorList>
            <person name="Chen W.-M."/>
        </authorList>
    </citation>
    <scope>NUCLEOTIDE SEQUENCE [LARGE SCALE GENOMIC DNA]</scope>
    <source>
        <strain evidence="7 8">ICH-3</strain>
    </source>
</reference>
<evidence type="ECO:0000256" key="3">
    <source>
        <dbReference type="ARBA" id="ARBA00022837"/>
    </source>
</evidence>
<dbReference type="PANTHER" id="PTHR11878">
    <property type="entry name" value="SODIUM/CALCIUM EXCHANGER"/>
    <property type="match status" value="1"/>
</dbReference>
<organism evidence="7 8">
    <name type="scientific">Rubrivivax albus</name>
    <dbReference type="NCBI Taxonomy" id="2499835"/>
    <lineage>
        <taxon>Bacteria</taxon>
        <taxon>Pseudomonadati</taxon>
        <taxon>Pseudomonadota</taxon>
        <taxon>Betaproteobacteria</taxon>
        <taxon>Burkholderiales</taxon>
        <taxon>Sphaerotilaceae</taxon>
        <taxon>Rubrivivax</taxon>
    </lineage>
</organism>
<feature type="domain" description="Calx-beta" evidence="6">
    <location>
        <begin position="118"/>
        <end position="211"/>
    </location>
</feature>
<evidence type="ECO:0000313" key="8">
    <source>
        <dbReference type="Proteomes" id="UP000288178"/>
    </source>
</evidence>
<name>A0A3S2U3A6_9BURK</name>
<keyword evidence="2" id="KW-0677">Repeat</keyword>
<dbReference type="SUPFAM" id="SSF141072">
    <property type="entry name" value="CalX-like"/>
    <property type="match status" value="4"/>
</dbReference>
<protein>
    <recommendedName>
        <fullName evidence="6">Calx-beta domain-containing protein</fullName>
    </recommendedName>
</protein>
<dbReference type="Gene3D" id="2.60.40.2030">
    <property type="match status" value="4"/>
</dbReference>
<dbReference type="PANTHER" id="PTHR11878:SF65">
    <property type="entry name" value="NA_CA-EXCHANGE PROTEIN, ISOFORM G"/>
    <property type="match status" value="1"/>
</dbReference>
<keyword evidence="4" id="KW-0813">Transport</keyword>
<feature type="domain" description="Calx-beta" evidence="6">
    <location>
        <begin position="455"/>
        <end position="555"/>
    </location>
</feature>
<dbReference type="GO" id="GO:0007154">
    <property type="term" value="P:cell communication"/>
    <property type="evidence" value="ECO:0007669"/>
    <property type="project" value="InterPro"/>
</dbReference>
<dbReference type="GO" id="GO:0030001">
    <property type="term" value="P:metal ion transport"/>
    <property type="evidence" value="ECO:0007669"/>
    <property type="project" value="TreeGrafter"/>
</dbReference>
<gene>
    <name evidence="7" type="ORF">ENE75_06205</name>
</gene>
<feature type="non-terminal residue" evidence="7">
    <location>
        <position position="555"/>
    </location>
</feature>
<evidence type="ECO:0000256" key="5">
    <source>
        <dbReference type="SAM" id="MobiDB-lite"/>
    </source>
</evidence>
<dbReference type="Pfam" id="PF03160">
    <property type="entry name" value="Calx-beta"/>
    <property type="match status" value="4"/>
</dbReference>
<evidence type="ECO:0000256" key="4">
    <source>
        <dbReference type="ARBA" id="ARBA00023065"/>
    </source>
</evidence>
<sequence>MSPQLPWHRSLDSGGSVMASSTDLRSLAGVFVDSEAVDQTGFALSVEALALPADADVETTAGAQPLRADQAASTDPMAEPGLAAAQGLLAASEGFAAPQPGRAPSPTFGPEGALNEPAATPVANPLISVSDFVAGEADGTAEFVVSLSAPGINAVSVNYATSSFTALSGSDFTAASGTLNFAPGETSKTVVISILNDTSVEGLQSLRLTLSGASGGSIFNGVGTGLIVDNDDVQATPEIYVRDIVVDEKQGTATFMVTLGEAVGQRSVSTVTVDYATANGSAVAGSDYVAASGTLSFAPGESVKLVTVDLIDDGTAEGAERFYLNLSNASGGNIVQGQALATIGLSDGSTSANPLITVKDMVVDETDGFVDIVVSLSAPSASTVTVDYATASWTALNGSDFEGVSGTLKFLAGETTKTVRVELINNTDVSTFESFKLNLSNASGATIHDGIGEVLMVDNDDNEASPQIYVRDIVIDEKAGTATFMVTLGEAVGQNSTSTVTVDYATANGSAVAGSDYVAASGTLSFAPGESVKLVTVDLIDDGTAEGAERFYLNL</sequence>
<feature type="domain" description="Calx-beta" evidence="6">
    <location>
        <begin position="224"/>
        <end position="327"/>
    </location>
</feature>
<keyword evidence="8" id="KW-1185">Reference proteome</keyword>
<proteinExistence type="predicted"/>
<feature type="domain" description="Calx-beta" evidence="6">
    <location>
        <begin position="341"/>
        <end position="440"/>
    </location>
</feature>
<evidence type="ECO:0000256" key="2">
    <source>
        <dbReference type="ARBA" id="ARBA00022737"/>
    </source>
</evidence>
<keyword evidence="4" id="KW-0406">Ion transport</keyword>
<dbReference type="SMART" id="SM00237">
    <property type="entry name" value="Calx_beta"/>
    <property type="match status" value="4"/>
</dbReference>
<dbReference type="InterPro" id="IPR051171">
    <property type="entry name" value="CaCA"/>
</dbReference>
<comment type="caution">
    <text evidence="7">The sequence shown here is derived from an EMBL/GenBank/DDBJ whole genome shotgun (WGS) entry which is preliminary data.</text>
</comment>
<dbReference type="InterPro" id="IPR038081">
    <property type="entry name" value="CalX-like_sf"/>
</dbReference>
<dbReference type="InterPro" id="IPR003644">
    <property type="entry name" value="Calx_beta"/>
</dbReference>
<dbReference type="AlphaFoldDB" id="A0A3S2U3A6"/>
<keyword evidence="1" id="KW-0732">Signal</keyword>
<dbReference type="GO" id="GO:0016020">
    <property type="term" value="C:membrane"/>
    <property type="evidence" value="ECO:0007669"/>
    <property type="project" value="InterPro"/>
</dbReference>
<evidence type="ECO:0000256" key="1">
    <source>
        <dbReference type="ARBA" id="ARBA00022729"/>
    </source>
</evidence>
<accession>A0A3S2U3A6</accession>